<feature type="region of interest" description="Disordered" evidence="1">
    <location>
        <begin position="166"/>
        <end position="191"/>
    </location>
</feature>
<dbReference type="EMBL" id="JANLCK010000002">
    <property type="protein sequence ID" value="MCS5724985.1"/>
    <property type="molecule type" value="Genomic_DNA"/>
</dbReference>
<dbReference type="InterPro" id="IPR038084">
    <property type="entry name" value="PduO/GlcC-like_sf"/>
</dbReference>
<dbReference type="InterPro" id="IPR010371">
    <property type="entry name" value="YBR137W-like"/>
</dbReference>
<protein>
    <submittedName>
        <fullName evidence="2">Heme-binding protein</fullName>
    </submittedName>
</protein>
<dbReference type="Proteomes" id="UP001165587">
    <property type="component" value="Unassembled WGS sequence"/>
</dbReference>
<dbReference type="Gene3D" id="3.30.450.150">
    <property type="entry name" value="Haem-degrading domain"/>
    <property type="match status" value="1"/>
</dbReference>
<evidence type="ECO:0000256" key="1">
    <source>
        <dbReference type="SAM" id="MobiDB-lite"/>
    </source>
</evidence>
<proteinExistence type="predicted"/>
<dbReference type="RefSeq" id="WP_259525463.1">
    <property type="nucleotide sequence ID" value="NZ_JANLCK010000002.1"/>
</dbReference>
<evidence type="ECO:0000313" key="3">
    <source>
        <dbReference type="Proteomes" id="UP001165587"/>
    </source>
</evidence>
<dbReference type="PANTHER" id="PTHR28255">
    <property type="match status" value="1"/>
</dbReference>
<gene>
    <name evidence="2" type="ORF">N1028_03660</name>
</gene>
<sequence>MSAAGEAREAALAPFTVASLEAVEPFDVSSFTNDDAFELGVIASMLIRERGLDLAVEIVLGDDTVFRAKFGDTDTGNDPWLAGKAALVRHFSQPSLLVRRRFEEAGTPFETLTDPALDHTTMKAHGGSIPLFVQGALAGTITTSGEPDTVDHETSADALAAYRTAHTGGQVRRSARVSARPTPTDPPHREH</sequence>
<dbReference type="InterPro" id="IPR005624">
    <property type="entry name" value="PduO/GlcC-like"/>
</dbReference>
<name>A0AA42BS95_9MICO</name>
<comment type="caution">
    <text evidence="2">The sequence shown here is derived from an EMBL/GenBank/DDBJ whole genome shotgun (WGS) entry which is preliminary data.</text>
</comment>
<dbReference type="AlphaFoldDB" id="A0AA42BS95"/>
<keyword evidence="3" id="KW-1185">Reference proteome</keyword>
<accession>A0AA42BS95</accession>
<dbReference type="SUPFAM" id="SSF143744">
    <property type="entry name" value="GlcG-like"/>
    <property type="match status" value="1"/>
</dbReference>
<organism evidence="2 3">
    <name type="scientific">Herbiconiux oxytropis</name>
    <dbReference type="NCBI Taxonomy" id="2970915"/>
    <lineage>
        <taxon>Bacteria</taxon>
        <taxon>Bacillati</taxon>
        <taxon>Actinomycetota</taxon>
        <taxon>Actinomycetes</taxon>
        <taxon>Micrococcales</taxon>
        <taxon>Microbacteriaceae</taxon>
        <taxon>Herbiconiux</taxon>
    </lineage>
</organism>
<reference evidence="2" key="1">
    <citation type="submission" date="2022-08" db="EMBL/GenBank/DDBJ databases">
        <authorList>
            <person name="Deng Y."/>
            <person name="Han X.-F."/>
            <person name="Zhang Y.-Q."/>
        </authorList>
    </citation>
    <scope>NUCLEOTIDE SEQUENCE</scope>
    <source>
        <strain evidence="2">CPCC 203407</strain>
    </source>
</reference>
<evidence type="ECO:0000313" key="2">
    <source>
        <dbReference type="EMBL" id="MCS5724985.1"/>
    </source>
</evidence>
<dbReference type="PANTHER" id="PTHR28255:SF1">
    <property type="entry name" value="UPF0303 PROTEIN YBR137W"/>
    <property type="match status" value="1"/>
</dbReference>
<dbReference type="Pfam" id="PF03928">
    <property type="entry name" value="HbpS-like"/>
    <property type="match status" value="1"/>
</dbReference>